<dbReference type="AlphaFoldDB" id="A0A0M3IMG9"/>
<evidence type="ECO:0000313" key="2">
    <source>
        <dbReference type="WBParaSite" id="ALUE_0001994701-mRNA-1"/>
    </source>
</evidence>
<organism evidence="1 2">
    <name type="scientific">Ascaris lumbricoides</name>
    <name type="common">Giant roundworm</name>
    <dbReference type="NCBI Taxonomy" id="6252"/>
    <lineage>
        <taxon>Eukaryota</taxon>
        <taxon>Metazoa</taxon>
        <taxon>Ecdysozoa</taxon>
        <taxon>Nematoda</taxon>
        <taxon>Chromadorea</taxon>
        <taxon>Rhabditida</taxon>
        <taxon>Spirurina</taxon>
        <taxon>Ascaridomorpha</taxon>
        <taxon>Ascaridoidea</taxon>
        <taxon>Ascarididae</taxon>
        <taxon>Ascaris</taxon>
    </lineage>
</organism>
<keyword evidence="1" id="KW-1185">Reference proteome</keyword>
<name>A0A0M3IMG9_ASCLU</name>
<sequence length="113" mass="12730">MFILEDSVAAYLFIADMMEVWLRSCNRRCVMPQAGDNYYFGGNSAGIVVDHTAKMQLAKIIECAVYKNQGPDVVTLILNKAIHAMPRRHENLQVWASCLRPQIAPLHVNLPCL</sequence>
<accession>A0A0M3IMG9</accession>
<dbReference type="WBParaSite" id="ALUE_0001994701-mRNA-1">
    <property type="protein sequence ID" value="ALUE_0001994701-mRNA-1"/>
    <property type="gene ID" value="ALUE_0001994701"/>
</dbReference>
<reference evidence="2" key="1">
    <citation type="submission" date="2017-02" db="UniProtKB">
        <authorList>
            <consortium name="WormBaseParasite"/>
        </authorList>
    </citation>
    <scope>IDENTIFICATION</scope>
</reference>
<evidence type="ECO:0000313" key="1">
    <source>
        <dbReference type="Proteomes" id="UP000036681"/>
    </source>
</evidence>
<protein>
    <submittedName>
        <fullName evidence="2">Beta-galactosidase</fullName>
    </submittedName>
</protein>
<proteinExistence type="predicted"/>
<dbReference type="Proteomes" id="UP000036681">
    <property type="component" value="Unplaced"/>
</dbReference>